<proteinExistence type="predicted"/>
<reference evidence="1" key="1">
    <citation type="submission" date="2021-05" db="EMBL/GenBank/DDBJ databases">
        <authorList>
            <person name="Alioto T."/>
            <person name="Alioto T."/>
            <person name="Gomez Garrido J."/>
        </authorList>
    </citation>
    <scope>NUCLEOTIDE SEQUENCE</scope>
</reference>
<sequence>MQMHVAYACVHILQVFWQLCIKRTFWHIIMKTRKKDNNKNVCVKKIGFKKMYQKYNNISASKVSKFKFCPMASVDVERSFSSYKYILDDRRHRFTIESLRNIMVVHFNEIYAKYIGIIQI</sequence>
<dbReference type="AlphaFoldDB" id="A0A8D8VNZ1"/>
<name>A0A8D8VNZ1_9HEMI</name>
<evidence type="ECO:0008006" key="2">
    <source>
        <dbReference type="Google" id="ProtNLM"/>
    </source>
</evidence>
<accession>A0A8D8VNZ1</accession>
<evidence type="ECO:0000313" key="1">
    <source>
        <dbReference type="EMBL" id="CAG6628399.1"/>
    </source>
</evidence>
<protein>
    <recommendedName>
        <fullName evidence="2">HAT C-terminal dimerisation domain-containing protein</fullName>
    </recommendedName>
</protein>
<dbReference type="EMBL" id="HBUF01067985">
    <property type="protein sequence ID" value="CAG6628399.1"/>
    <property type="molecule type" value="Transcribed_RNA"/>
</dbReference>
<organism evidence="1">
    <name type="scientific">Cacopsylla melanoneura</name>
    <dbReference type="NCBI Taxonomy" id="428564"/>
    <lineage>
        <taxon>Eukaryota</taxon>
        <taxon>Metazoa</taxon>
        <taxon>Ecdysozoa</taxon>
        <taxon>Arthropoda</taxon>
        <taxon>Hexapoda</taxon>
        <taxon>Insecta</taxon>
        <taxon>Pterygota</taxon>
        <taxon>Neoptera</taxon>
        <taxon>Paraneoptera</taxon>
        <taxon>Hemiptera</taxon>
        <taxon>Sternorrhyncha</taxon>
        <taxon>Psylloidea</taxon>
        <taxon>Psyllidae</taxon>
        <taxon>Psyllinae</taxon>
        <taxon>Cacopsylla</taxon>
    </lineage>
</organism>
<dbReference type="EMBL" id="HBUF01067991">
    <property type="protein sequence ID" value="CAG6628432.1"/>
    <property type="molecule type" value="Transcribed_RNA"/>
</dbReference>